<gene>
    <name evidence="2" type="ORF">CTI12_AA273920</name>
</gene>
<organism evidence="2 3">
    <name type="scientific">Artemisia annua</name>
    <name type="common">Sweet wormwood</name>
    <dbReference type="NCBI Taxonomy" id="35608"/>
    <lineage>
        <taxon>Eukaryota</taxon>
        <taxon>Viridiplantae</taxon>
        <taxon>Streptophyta</taxon>
        <taxon>Embryophyta</taxon>
        <taxon>Tracheophyta</taxon>
        <taxon>Spermatophyta</taxon>
        <taxon>Magnoliopsida</taxon>
        <taxon>eudicotyledons</taxon>
        <taxon>Gunneridae</taxon>
        <taxon>Pentapetalae</taxon>
        <taxon>asterids</taxon>
        <taxon>campanulids</taxon>
        <taxon>Asterales</taxon>
        <taxon>Asteraceae</taxon>
        <taxon>Asteroideae</taxon>
        <taxon>Anthemideae</taxon>
        <taxon>Artemisiinae</taxon>
        <taxon>Artemisia</taxon>
    </lineage>
</organism>
<reference evidence="2 3" key="1">
    <citation type="journal article" date="2018" name="Mol. Plant">
        <title>The genome of Artemisia annua provides insight into the evolution of Asteraceae family and artemisinin biosynthesis.</title>
        <authorList>
            <person name="Shen Q."/>
            <person name="Zhang L."/>
            <person name="Liao Z."/>
            <person name="Wang S."/>
            <person name="Yan T."/>
            <person name="Shi P."/>
            <person name="Liu M."/>
            <person name="Fu X."/>
            <person name="Pan Q."/>
            <person name="Wang Y."/>
            <person name="Lv Z."/>
            <person name="Lu X."/>
            <person name="Zhang F."/>
            <person name="Jiang W."/>
            <person name="Ma Y."/>
            <person name="Chen M."/>
            <person name="Hao X."/>
            <person name="Li L."/>
            <person name="Tang Y."/>
            <person name="Lv G."/>
            <person name="Zhou Y."/>
            <person name="Sun X."/>
            <person name="Brodelius P.E."/>
            <person name="Rose J.K.C."/>
            <person name="Tang K."/>
        </authorList>
    </citation>
    <scope>NUCLEOTIDE SEQUENCE [LARGE SCALE GENOMIC DNA]</scope>
    <source>
        <strain evidence="3">cv. Huhao1</strain>
        <tissue evidence="2">Leaf</tissue>
    </source>
</reference>
<sequence>MYKLHARFMKNKVNPLYTHDVAGEIDRVDIQIFRLSYAIWATKEDKKDNVVYSTAKKPHQTDPSPSKDQRIALLEDMFDYCDQTDNRFAFCDENHLESFYNGWIKGRGVYKNVVELSNQMYKLHVKFLKNKVIPLYKYDQEGLDPVEREIYRLSYAVWSTEEDDLTSYEPVSESERKDSTTGDSNDQSATETNFSYTWPSNDSTVVKPDELQDASSDDGLG</sequence>
<feature type="region of interest" description="Disordered" evidence="1">
    <location>
        <begin position="166"/>
        <end position="221"/>
    </location>
</feature>
<accession>A0A2U1NEE5</accession>
<dbReference type="AlphaFoldDB" id="A0A2U1NEE5"/>
<dbReference type="OrthoDB" id="1642336at2759"/>
<name>A0A2U1NEE5_ARTAN</name>
<keyword evidence="3" id="KW-1185">Reference proteome</keyword>
<protein>
    <submittedName>
        <fullName evidence="2">Uncharacterized protein</fullName>
    </submittedName>
</protein>
<evidence type="ECO:0000256" key="1">
    <source>
        <dbReference type="SAM" id="MobiDB-lite"/>
    </source>
</evidence>
<evidence type="ECO:0000313" key="2">
    <source>
        <dbReference type="EMBL" id="PWA71861.1"/>
    </source>
</evidence>
<feature type="compositionally biased region" description="Acidic residues" evidence="1">
    <location>
        <begin position="211"/>
        <end position="221"/>
    </location>
</feature>
<evidence type="ECO:0000313" key="3">
    <source>
        <dbReference type="Proteomes" id="UP000245207"/>
    </source>
</evidence>
<dbReference type="EMBL" id="PKPP01003011">
    <property type="protein sequence ID" value="PWA71861.1"/>
    <property type="molecule type" value="Genomic_DNA"/>
</dbReference>
<feature type="compositionally biased region" description="Polar residues" evidence="1">
    <location>
        <begin position="181"/>
        <end position="204"/>
    </location>
</feature>
<comment type="caution">
    <text evidence="2">The sequence shown here is derived from an EMBL/GenBank/DDBJ whole genome shotgun (WGS) entry which is preliminary data.</text>
</comment>
<proteinExistence type="predicted"/>
<dbReference type="Proteomes" id="UP000245207">
    <property type="component" value="Unassembled WGS sequence"/>
</dbReference>